<evidence type="ECO:0000256" key="1">
    <source>
        <dbReference type="ARBA" id="ARBA00004496"/>
    </source>
</evidence>
<comment type="caution">
    <text evidence="7">The sequence shown here is derived from an EMBL/GenBank/DDBJ whole genome shotgun (WGS) entry which is preliminary data.</text>
</comment>
<dbReference type="SMART" id="SM00347">
    <property type="entry name" value="HTH_MARR"/>
    <property type="match status" value="1"/>
</dbReference>
<evidence type="ECO:0000313" key="7">
    <source>
        <dbReference type="EMBL" id="KIC53740.1"/>
    </source>
</evidence>
<dbReference type="FunFam" id="1.10.10.10:FF:000163">
    <property type="entry name" value="MarR family transcriptional regulator"/>
    <property type="match status" value="1"/>
</dbReference>
<protein>
    <submittedName>
        <fullName evidence="7">ArsR family transcriptional regulator</fullName>
    </submittedName>
</protein>
<evidence type="ECO:0000259" key="6">
    <source>
        <dbReference type="PROSITE" id="PS50995"/>
    </source>
</evidence>
<dbReference type="Proteomes" id="UP000031166">
    <property type="component" value="Unassembled WGS sequence"/>
</dbReference>
<dbReference type="Gene3D" id="1.10.10.10">
    <property type="entry name" value="Winged helix-like DNA-binding domain superfamily/Winged helix DNA-binding domain"/>
    <property type="match status" value="1"/>
</dbReference>
<name>A0A0B4CP32_9CAUL</name>
<sequence length="154" mass="17417">MKPDTDPAEGEDLLRLDHQVCFPLYAATNLMQRLYRPLLEPLGLTYAQYLVMLLLWAQAPMSVGKLRACLHLDIGTLSPLLKRMERSGLITRRRDADDERRVLVALTPLGCALRDRARSIPAELSRKTGMRPRQVDDLRERVQTLVTQLAGAQA</sequence>
<dbReference type="GO" id="GO:0006950">
    <property type="term" value="P:response to stress"/>
    <property type="evidence" value="ECO:0007669"/>
    <property type="project" value="TreeGrafter"/>
</dbReference>
<keyword evidence="2" id="KW-0963">Cytoplasm</keyword>
<dbReference type="InterPro" id="IPR000835">
    <property type="entry name" value="HTH_MarR-typ"/>
</dbReference>
<dbReference type="InterPro" id="IPR036390">
    <property type="entry name" value="WH_DNA-bd_sf"/>
</dbReference>
<accession>A0A0B4CP32</accession>
<dbReference type="STRING" id="172043.RM53_16375"/>
<dbReference type="GO" id="GO:0003677">
    <property type="term" value="F:DNA binding"/>
    <property type="evidence" value="ECO:0007669"/>
    <property type="project" value="UniProtKB-KW"/>
</dbReference>
<evidence type="ECO:0000256" key="4">
    <source>
        <dbReference type="ARBA" id="ARBA00023125"/>
    </source>
</evidence>
<dbReference type="SUPFAM" id="SSF46785">
    <property type="entry name" value="Winged helix' DNA-binding domain"/>
    <property type="match status" value="1"/>
</dbReference>
<comment type="subcellular location">
    <subcellularLocation>
        <location evidence="1">Cytoplasm</location>
    </subcellularLocation>
</comment>
<keyword evidence="5" id="KW-0804">Transcription</keyword>
<gene>
    <name evidence="7" type="ORF">RM53_16375</name>
</gene>
<dbReference type="PANTHER" id="PTHR33164:SF5">
    <property type="entry name" value="ORGANIC HYDROPEROXIDE RESISTANCE TRANSCRIPTIONAL REGULATOR"/>
    <property type="match status" value="1"/>
</dbReference>
<dbReference type="PANTHER" id="PTHR33164">
    <property type="entry name" value="TRANSCRIPTIONAL REGULATOR, MARR FAMILY"/>
    <property type="match status" value="1"/>
</dbReference>
<organism evidence="7 8">
    <name type="scientific">Brevundimonas nasdae</name>
    <dbReference type="NCBI Taxonomy" id="172043"/>
    <lineage>
        <taxon>Bacteria</taxon>
        <taxon>Pseudomonadati</taxon>
        <taxon>Pseudomonadota</taxon>
        <taxon>Alphaproteobacteria</taxon>
        <taxon>Caulobacterales</taxon>
        <taxon>Caulobacteraceae</taxon>
        <taxon>Brevundimonas</taxon>
    </lineage>
</organism>
<keyword evidence="3" id="KW-0805">Transcription regulation</keyword>
<evidence type="ECO:0000256" key="5">
    <source>
        <dbReference type="ARBA" id="ARBA00023163"/>
    </source>
</evidence>
<proteinExistence type="predicted"/>
<dbReference type="PROSITE" id="PS50995">
    <property type="entry name" value="HTH_MARR_2"/>
    <property type="match status" value="1"/>
</dbReference>
<keyword evidence="4" id="KW-0238">DNA-binding</keyword>
<dbReference type="InterPro" id="IPR036388">
    <property type="entry name" value="WH-like_DNA-bd_sf"/>
</dbReference>
<dbReference type="AlphaFoldDB" id="A0A0B4CP32"/>
<dbReference type="GO" id="GO:0003700">
    <property type="term" value="F:DNA-binding transcription factor activity"/>
    <property type="evidence" value="ECO:0007669"/>
    <property type="project" value="InterPro"/>
</dbReference>
<feature type="domain" description="HTH marR-type" evidence="6">
    <location>
        <begin position="17"/>
        <end position="147"/>
    </location>
</feature>
<dbReference type="RefSeq" id="WP_039248752.1">
    <property type="nucleotide sequence ID" value="NZ_JWSY01000056.1"/>
</dbReference>
<evidence type="ECO:0000256" key="3">
    <source>
        <dbReference type="ARBA" id="ARBA00023015"/>
    </source>
</evidence>
<dbReference type="InterPro" id="IPR039422">
    <property type="entry name" value="MarR/SlyA-like"/>
</dbReference>
<dbReference type="EMBL" id="JWSY01000056">
    <property type="protein sequence ID" value="KIC53740.1"/>
    <property type="molecule type" value="Genomic_DNA"/>
</dbReference>
<evidence type="ECO:0000256" key="2">
    <source>
        <dbReference type="ARBA" id="ARBA00022490"/>
    </source>
</evidence>
<evidence type="ECO:0000313" key="8">
    <source>
        <dbReference type="Proteomes" id="UP000031166"/>
    </source>
</evidence>
<dbReference type="Pfam" id="PF01047">
    <property type="entry name" value="MarR"/>
    <property type="match status" value="1"/>
</dbReference>
<reference evidence="7 8" key="1">
    <citation type="submission" date="2014-12" db="EMBL/GenBank/DDBJ databases">
        <title>Genome sequencing of Brevundimonas nasdae TPW30.</title>
        <authorList>
            <person name="Tan P.W."/>
            <person name="Chan K.-G."/>
        </authorList>
    </citation>
    <scope>NUCLEOTIDE SEQUENCE [LARGE SCALE GENOMIC DNA]</scope>
    <source>
        <strain evidence="7 8">TPW30</strain>
    </source>
</reference>
<dbReference type="GO" id="GO:0005737">
    <property type="term" value="C:cytoplasm"/>
    <property type="evidence" value="ECO:0007669"/>
    <property type="project" value="UniProtKB-SubCell"/>
</dbReference>